<keyword evidence="2" id="KW-1185">Reference proteome</keyword>
<dbReference type="AlphaFoldDB" id="A0A1G7WA71"/>
<dbReference type="EMBL" id="FNCH01000009">
    <property type="protein sequence ID" value="SDG68811.1"/>
    <property type="molecule type" value="Genomic_DNA"/>
</dbReference>
<proteinExistence type="predicted"/>
<sequence>MNKMTQTADMDKFIEKFEPSKFKRLARGIEVRGIKDLNKSIVYANEVIQKLKLKLSVAHSAEMAMYGSFEVVYQNAV</sequence>
<gene>
    <name evidence="1" type="ORF">SAMN05421827_109166</name>
</gene>
<protein>
    <submittedName>
        <fullName evidence="1">Uncharacterized protein</fullName>
    </submittedName>
</protein>
<evidence type="ECO:0000313" key="1">
    <source>
        <dbReference type="EMBL" id="SDG68811.1"/>
    </source>
</evidence>
<dbReference type="Proteomes" id="UP000199643">
    <property type="component" value="Unassembled WGS sequence"/>
</dbReference>
<dbReference type="OrthoDB" id="771317at2"/>
<dbReference type="RefSeq" id="WP_090500621.1">
    <property type="nucleotide sequence ID" value="NZ_FNCH01000009.1"/>
</dbReference>
<name>A0A1G7WA71_9SPHI</name>
<organism evidence="1 2">
    <name type="scientific">Pedobacter terrae</name>
    <dbReference type="NCBI Taxonomy" id="405671"/>
    <lineage>
        <taxon>Bacteria</taxon>
        <taxon>Pseudomonadati</taxon>
        <taxon>Bacteroidota</taxon>
        <taxon>Sphingobacteriia</taxon>
        <taxon>Sphingobacteriales</taxon>
        <taxon>Sphingobacteriaceae</taxon>
        <taxon>Pedobacter</taxon>
    </lineage>
</organism>
<accession>A0A1G7WA71</accession>
<evidence type="ECO:0000313" key="2">
    <source>
        <dbReference type="Proteomes" id="UP000199643"/>
    </source>
</evidence>
<reference evidence="2" key="1">
    <citation type="submission" date="2016-10" db="EMBL/GenBank/DDBJ databases">
        <authorList>
            <person name="Varghese N."/>
            <person name="Submissions S."/>
        </authorList>
    </citation>
    <scope>NUCLEOTIDE SEQUENCE [LARGE SCALE GENOMIC DNA]</scope>
    <source>
        <strain evidence="2">DSM 17933</strain>
    </source>
</reference>